<feature type="compositionally biased region" description="Polar residues" evidence="1">
    <location>
        <begin position="105"/>
        <end position="117"/>
    </location>
</feature>
<feature type="region of interest" description="Disordered" evidence="1">
    <location>
        <begin position="21"/>
        <end position="50"/>
    </location>
</feature>
<evidence type="ECO:0000313" key="2">
    <source>
        <dbReference type="EMBL" id="KAK9907846.1"/>
    </source>
</evidence>
<comment type="caution">
    <text evidence="2">The sequence shown here is derived from an EMBL/GenBank/DDBJ whole genome shotgun (WGS) entry which is preliminary data.</text>
</comment>
<proteinExistence type="predicted"/>
<name>A0AAW1VNH0_RUBAR</name>
<feature type="region of interest" description="Disordered" evidence="1">
    <location>
        <begin position="84"/>
        <end position="117"/>
    </location>
</feature>
<dbReference type="Proteomes" id="UP001457282">
    <property type="component" value="Unassembled WGS sequence"/>
</dbReference>
<sequence length="117" mass="13377">MARESQEIKKKCPGRALFVQAVRSPITSPESQLTTTAPPPPRHYPVTKPQLPYLCSHPRAPATTILQIFKSKLELQQENCCSREIKNNEKKNWRRREELIPVPSPQTQPSSIPDRSH</sequence>
<evidence type="ECO:0000256" key="1">
    <source>
        <dbReference type="SAM" id="MobiDB-lite"/>
    </source>
</evidence>
<dbReference type="AlphaFoldDB" id="A0AAW1VNH0"/>
<feature type="compositionally biased region" description="Basic and acidic residues" evidence="1">
    <location>
        <begin position="84"/>
        <end position="99"/>
    </location>
</feature>
<reference evidence="2 3" key="1">
    <citation type="journal article" date="2023" name="G3 (Bethesda)">
        <title>A chromosome-length genome assembly and annotation of blackberry (Rubus argutus, cv. 'Hillquist').</title>
        <authorList>
            <person name="Bruna T."/>
            <person name="Aryal R."/>
            <person name="Dudchenko O."/>
            <person name="Sargent D.J."/>
            <person name="Mead D."/>
            <person name="Buti M."/>
            <person name="Cavallini A."/>
            <person name="Hytonen T."/>
            <person name="Andres J."/>
            <person name="Pham M."/>
            <person name="Weisz D."/>
            <person name="Mascagni F."/>
            <person name="Usai G."/>
            <person name="Natali L."/>
            <person name="Bassil N."/>
            <person name="Fernandez G.E."/>
            <person name="Lomsadze A."/>
            <person name="Armour M."/>
            <person name="Olukolu B."/>
            <person name="Poorten T."/>
            <person name="Britton C."/>
            <person name="Davik J."/>
            <person name="Ashrafi H."/>
            <person name="Aiden E.L."/>
            <person name="Borodovsky M."/>
            <person name="Worthington M."/>
        </authorList>
    </citation>
    <scope>NUCLEOTIDE SEQUENCE [LARGE SCALE GENOMIC DNA]</scope>
    <source>
        <strain evidence="2">PI 553951</strain>
    </source>
</reference>
<keyword evidence="3" id="KW-1185">Reference proteome</keyword>
<evidence type="ECO:0000313" key="3">
    <source>
        <dbReference type="Proteomes" id="UP001457282"/>
    </source>
</evidence>
<gene>
    <name evidence="2" type="ORF">M0R45_000034</name>
</gene>
<accession>A0AAW1VNH0</accession>
<dbReference type="EMBL" id="JBEDUW010000011">
    <property type="protein sequence ID" value="KAK9907846.1"/>
    <property type="molecule type" value="Genomic_DNA"/>
</dbReference>
<feature type="compositionally biased region" description="Polar residues" evidence="1">
    <location>
        <begin position="25"/>
        <end position="36"/>
    </location>
</feature>
<organism evidence="2 3">
    <name type="scientific">Rubus argutus</name>
    <name type="common">Southern blackberry</name>
    <dbReference type="NCBI Taxonomy" id="59490"/>
    <lineage>
        <taxon>Eukaryota</taxon>
        <taxon>Viridiplantae</taxon>
        <taxon>Streptophyta</taxon>
        <taxon>Embryophyta</taxon>
        <taxon>Tracheophyta</taxon>
        <taxon>Spermatophyta</taxon>
        <taxon>Magnoliopsida</taxon>
        <taxon>eudicotyledons</taxon>
        <taxon>Gunneridae</taxon>
        <taxon>Pentapetalae</taxon>
        <taxon>rosids</taxon>
        <taxon>fabids</taxon>
        <taxon>Rosales</taxon>
        <taxon>Rosaceae</taxon>
        <taxon>Rosoideae</taxon>
        <taxon>Rosoideae incertae sedis</taxon>
        <taxon>Rubus</taxon>
    </lineage>
</organism>
<protein>
    <submittedName>
        <fullName evidence="2">Uncharacterized protein</fullName>
    </submittedName>
</protein>